<evidence type="ECO:0000313" key="2">
    <source>
        <dbReference type="Proteomes" id="UP000281553"/>
    </source>
</evidence>
<protein>
    <submittedName>
        <fullName evidence="1">Uncharacterized protein</fullName>
    </submittedName>
</protein>
<name>A0A3P7P224_DIBLA</name>
<dbReference type="Proteomes" id="UP000281553">
    <property type="component" value="Unassembled WGS sequence"/>
</dbReference>
<organism evidence="1 2">
    <name type="scientific">Dibothriocephalus latus</name>
    <name type="common">Fish tapeworm</name>
    <name type="synonym">Diphyllobothrium latum</name>
    <dbReference type="NCBI Taxonomy" id="60516"/>
    <lineage>
        <taxon>Eukaryota</taxon>
        <taxon>Metazoa</taxon>
        <taxon>Spiralia</taxon>
        <taxon>Lophotrochozoa</taxon>
        <taxon>Platyhelminthes</taxon>
        <taxon>Cestoda</taxon>
        <taxon>Eucestoda</taxon>
        <taxon>Diphyllobothriidea</taxon>
        <taxon>Diphyllobothriidae</taxon>
        <taxon>Dibothriocephalus</taxon>
    </lineage>
</organism>
<sequence length="225" mass="25106">MTCDKTVAHVKRLIFLVSFPPSALAPVQTSDPTVKGKRLEVWELRPKWEPYNPLLVQPFIEKSLLAREATSQLGGNTSDSNIIPDAYYEDFGAQQPEVEANAETARPPYGDAAQEFDKRSNLLAVTEVPRVAGRVGTTLYITGRFREWVAYRNRHPMLPRLIRTILIVCLECDPDVDPIDTRKVSGSGRGRNILGDFVLNYALGVCTSPLNTSVCKENILRCMSI</sequence>
<gene>
    <name evidence="1" type="ORF">DILT_LOCUS7817</name>
</gene>
<evidence type="ECO:0000313" key="1">
    <source>
        <dbReference type="EMBL" id="VDN11986.1"/>
    </source>
</evidence>
<proteinExistence type="predicted"/>
<reference evidence="1 2" key="1">
    <citation type="submission" date="2018-11" db="EMBL/GenBank/DDBJ databases">
        <authorList>
            <consortium name="Pathogen Informatics"/>
        </authorList>
    </citation>
    <scope>NUCLEOTIDE SEQUENCE [LARGE SCALE GENOMIC DNA]</scope>
</reference>
<dbReference type="OrthoDB" id="5948587at2759"/>
<keyword evidence="2" id="KW-1185">Reference proteome</keyword>
<accession>A0A3P7P224</accession>
<dbReference type="AlphaFoldDB" id="A0A3P7P224"/>
<dbReference type="EMBL" id="UYRU01052706">
    <property type="protein sequence ID" value="VDN11986.1"/>
    <property type="molecule type" value="Genomic_DNA"/>
</dbReference>